<dbReference type="AlphaFoldDB" id="A0A243WH39"/>
<evidence type="ECO:0000313" key="3">
    <source>
        <dbReference type="Proteomes" id="UP000194873"/>
    </source>
</evidence>
<comment type="caution">
    <text evidence="2">The sequence shown here is derived from an EMBL/GenBank/DDBJ whole genome shotgun (WGS) entry which is preliminary data.</text>
</comment>
<dbReference type="SUPFAM" id="SSF50952">
    <property type="entry name" value="Soluble quinoprotein glucose dehydrogenase"/>
    <property type="match status" value="1"/>
</dbReference>
<organism evidence="2 3">
    <name type="scientific">Hymenobacter crusticola</name>
    <dbReference type="NCBI Taxonomy" id="1770526"/>
    <lineage>
        <taxon>Bacteria</taxon>
        <taxon>Pseudomonadati</taxon>
        <taxon>Bacteroidota</taxon>
        <taxon>Cytophagia</taxon>
        <taxon>Cytophagales</taxon>
        <taxon>Hymenobacteraceae</taxon>
        <taxon>Hymenobacter</taxon>
    </lineage>
</organism>
<dbReference type="PROSITE" id="PS51257">
    <property type="entry name" value="PROKAR_LIPOPROTEIN"/>
    <property type="match status" value="1"/>
</dbReference>
<dbReference type="InterPro" id="IPR011042">
    <property type="entry name" value="6-blade_b-propeller_TolB-like"/>
</dbReference>
<gene>
    <name evidence="2" type="ORF">BXP70_03580</name>
</gene>
<dbReference type="Proteomes" id="UP000194873">
    <property type="component" value="Unassembled WGS sequence"/>
</dbReference>
<dbReference type="InterPro" id="IPR011041">
    <property type="entry name" value="Quinoprot_gluc/sorb_DH_b-prop"/>
</dbReference>
<dbReference type="EMBL" id="MTSE01000002">
    <property type="protein sequence ID" value="OUJ75119.1"/>
    <property type="molecule type" value="Genomic_DNA"/>
</dbReference>
<dbReference type="RefSeq" id="WP_086592664.1">
    <property type="nucleotide sequence ID" value="NZ_MTSE01000002.1"/>
</dbReference>
<name>A0A243WH39_9BACT</name>
<dbReference type="Gene3D" id="2.120.10.30">
    <property type="entry name" value="TolB, C-terminal domain"/>
    <property type="match status" value="1"/>
</dbReference>
<reference evidence="2 3" key="1">
    <citation type="submission" date="2017-01" db="EMBL/GenBank/DDBJ databases">
        <title>A new Hymenobacter.</title>
        <authorList>
            <person name="Liang Y."/>
            <person name="Feng F."/>
        </authorList>
    </citation>
    <scope>NUCLEOTIDE SEQUENCE [LARGE SCALE GENOMIC DNA]</scope>
    <source>
        <strain evidence="2">MIMBbqt21</strain>
    </source>
</reference>
<dbReference type="PANTHER" id="PTHR19328:SF55">
    <property type="entry name" value="BLR6566 PROTEIN"/>
    <property type="match status" value="1"/>
</dbReference>
<evidence type="ECO:0000259" key="1">
    <source>
        <dbReference type="Pfam" id="PF23500"/>
    </source>
</evidence>
<dbReference type="Pfam" id="PF23500">
    <property type="entry name" value="DUF7133"/>
    <property type="match status" value="1"/>
</dbReference>
<feature type="domain" description="DUF7133" evidence="1">
    <location>
        <begin position="70"/>
        <end position="429"/>
    </location>
</feature>
<evidence type="ECO:0000313" key="2">
    <source>
        <dbReference type="EMBL" id="OUJ75119.1"/>
    </source>
</evidence>
<protein>
    <submittedName>
        <fullName evidence="2">L-sorbosone dehydrogenase</fullName>
    </submittedName>
</protein>
<sequence>MKHTPCYLAFLLLAACGGPSKEEKAAAADNPAKTIETPDAQAVHLPQPYASKSVTNRVNLQEWPAGKTPTVPAGFTVTEYAGNLDSPRWMYVLPNGDVLVAEANTVPTTAVKKTTVALKLDPSKASRPTSADRITLFRDTNKDGKPDVRETFLAHLDQPLGMLVIGNKFYVANTDGVMVFPYQPGATKITGQGKQILDLPRGGYNNHWTRNLLASADNSKIYVTVGSGSNVMEHGPANEARRANILQINPDGSGEKIYASGLRNPVGIDWQPGTQTLWAAVNERDELGDELVPDYMTSVKEGGFYGWPYSYYGQNEDPRRKGERPDLVKKTIVPDVPLGAHTASLGLAFYTKDAFPAKYHKGAFVGQHGSWNRSTFSGYKVVFVPFEGGKPGKPEDFMTGFLVGGDSKDAYGRPVGVTVLPDGSLLVADDAANRIWRVSAT</sequence>
<dbReference type="InterPro" id="IPR055557">
    <property type="entry name" value="DUF7133"/>
</dbReference>
<proteinExistence type="predicted"/>
<dbReference type="PANTHER" id="PTHR19328">
    <property type="entry name" value="HEDGEHOG-INTERACTING PROTEIN"/>
    <property type="match status" value="1"/>
</dbReference>
<dbReference type="OrthoDB" id="9811395at2"/>
<accession>A0A243WH39</accession>
<keyword evidence="3" id="KW-1185">Reference proteome</keyword>